<comment type="caution">
    <text evidence="4">The sequence shown here is derived from an EMBL/GenBank/DDBJ whole genome shotgun (WGS) entry which is preliminary data.</text>
</comment>
<evidence type="ECO:0000256" key="1">
    <source>
        <dbReference type="SAM" id="MobiDB-lite"/>
    </source>
</evidence>
<dbReference type="OrthoDB" id="3791403at2759"/>
<feature type="signal peptide" evidence="3">
    <location>
        <begin position="1"/>
        <end position="18"/>
    </location>
</feature>
<gene>
    <name evidence="4" type="ORF">EKO04_005462</name>
</gene>
<evidence type="ECO:0000313" key="5">
    <source>
        <dbReference type="Proteomes" id="UP000651452"/>
    </source>
</evidence>
<accession>A0A8H7MJ82</accession>
<name>A0A8H7MJ82_9PLEO</name>
<feature type="region of interest" description="Disordered" evidence="1">
    <location>
        <begin position="102"/>
        <end position="128"/>
    </location>
</feature>
<sequence>MLIRTFASHLAFTVVAVALPNSFVLDMGSIDGAAIDKLPSAPLLTTTTDALSMPMATQVHFLTTNVTNLPSAPPWLSNSTSTSVNSTTRTTCFPTTVVTVTLPNPTPRPTPGSERSDGGDVLNDDENTLTDNEHDVAATPFDTSTPEPLSAWPHWFTAATFTLVFYDAITLGLFLWLWVFGYLWWFRRGGETRRGGWVRRGALSEGMEMAPTLDRLGRHQRTSEWVGSGRRYGRVRSRSWERVRSMREAELESEMRRLGMI</sequence>
<keyword evidence="2" id="KW-0472">Membrane</keyword>
<dbReference type="Proteomes" id="UP000651452">
    <property type="component" value="Unassembled WGS sequence"/>
</dbReference>
<organism evidence="4 5">
    <name type="scientific">Ascochyta lentis</name>
    <dbReference type="NCBI Taxonomy" id="205686"/>
    <lineage>
        <taxon>Eukaryota</taxon>
        <taxon>Fungi</taxon>
        <taxon>Dikarya</taxon>
        <taxon>Ascomycota</taxon>
        <taxon>Pezizomycotina</taxon>
        <taxon>Dothideomycetes</taxon>
        <taxon>Pleosporomycetidae</taxon>
        <taxon>Pleosporales</taxon>
        <taxon>Pleosporineae</taxon>
        <taxon>Didymellaceae</taxon>
        <taxon>Ascochyta</taxon>
    </lineage>
</organism>
<reference evidence="4" key="1">
    <citation type="submission" date="2018-12" db="EMBL/GenBank/DDBJ databases">
        <authorList>
            <person name="Syme R.A."/>
            <person name="Farfan-Caceres L."/>
            <person name="Lichtenzveig J."/>
        </authorList>
    </citation>
    <scope>NUCLEOTIDE SEQUENCE</scope>
    <source>
        <strain evidence="4">Al4</strain>
    </source>
</reference>
<feature type="chain" id="PRO_5034424841" evidence="3">
    <location>
        <begin position="19"/>
        <end position="261"/>
    </location>
</feature>
<evidence type="ECO:0000256" key="2">
    <source>
        <dbReference type="SAM" id="Phobius"/>
    </source>
</evidence>
<evidence type="ECO:0000313" key="4">
    <source>
        <dbReference type="EMBL" id="KAF9696730.1"/>
    </source>
</evidence>
<proteinExistence type="predicted"/>
<keyword evidence="2" id="KW-0812">Transmembrane</keyword>
<dbReference type="AlphaFoldDB" id="A0A8H7MJ82"/>
<reference evidence="4" key="2">
    <citation type="submission" date="2020-09" db="EMBL/GenBank/DDBJ databases">
        <title>Reference genome assembly for Australian Ascochyta lentis isolate Al4.</title>
        <authorList>
            <person name="Lee R.C."/>
            <person name="Farfan-Caceres L.M."/>
            <person name="Debler J.W."/>
            <person name="Williams A.H."/>
            <person name="Henares B.M."/>
        </authorList>
    </citation>
    <scope>NUCLEOTIDE SEQUENCE</scope>
    <source>
        <strain evidence="4">Al4</strain>
    </source>
</reference>
<evidence type="ECO:0000256" key="3">
    <source>
        <dbReference type="SAM" id="SignalP"/>
    </source>
</evidence>
<protein>
    <submittedName>
        <fullName evidence="4">Uncharacterized protein</fullName>
    </submittedName>
</protein>
<keyword evidence="2" id="KW-1133">Transmembrane helix</keyword>
<dbReference type="EMBL" id="RZGK01000009">
    <property type="protein sequence ID" value="KAF9696730.1"/>
    <property type="molecule type" value="Genomic_DNA"/>
</dbReference>
<keyword evidence="5" id="KW-1185">Reference proteome</keyword>
<feature type="transmembrane region" description="Helical" evidence="2">
    <location>
        <begin position="163"/>
        <end position="185"/>
    </location>
</feature>
<keyword evidence="3" id="KW-0732">Signal</keyword>